<feature type="binding site" evidence="6">
    <location>
        <position position="63"/>
    </location>
    <ligand>
        <name>S-adenosyl-L-methionine</name>
        <dbReference type="ChEBI" id="CHEBI:59789"/>
    </ligand>
</feature>
<dbReference type="CDD" id="cd02440">
    <property type="entry name" value="AdoMet_MTases"/>
    <property type="match status" value="1"/>
</dbReference>
<proteinExistence type="inferred from homology"/>
<name>A0AA49FP12_9PROT</name>
<protein>
    <recommendedName>
        <fullName evidence="6">Ribosomal RNA small subunit methyltransferase G</fullName>
        <ecNumber evidence="6">2.1.1.170</ecNumber>
    </recommendedName>
    <alternativeName>
        <fullName evidence="6">16S rRNA 7-methylguanosine methyltransferase</fullName>
        <shortName evidence="6">16S rRNA m7G methyltransferase</shortName>
    </alternativeName>
</protein>
<dbReference type="PANTHER" id="PTHR31760:SF0">
    <property type="entry name" value="S-ADENOSYL-L-METHIONINE-DEPENDENT METHYLTRANSFERASES SUPERFAMILY PROTEIN"/>
    <property type="match status" value="1"/>
</dbReference>
<comment type="similarity">
    <text evidence="6">Belongs to the methyltransferase superfamily. RNA methyltransferase RsmG family.</text>
</comment>
<dbReference type="InterPro" id="IPR003682">
    <property type="entry name" value="rRNA_ssu_MeTfrase_G"/>
</dbReference>
<organism evidence="7">
    <name type="scientific">Candidatus Nitricoxidivorans perseverans</name>
    <dbReference type="NCBI Taxonomy" id="2975601"/>
    <lineage>
        <taxon>Bacteria</taxon>
        <taxon>Pseudomonadati</taxon>
        <taxon>Pseudomonadota</taxon>
        <taxon>Betaproteobacteria</taxon>
        <taxon>Nitrosomonadales</taxon>
        <taxon>Sterolibacteriaceae</taxon>
        <taxon>Candidatus Nitricoxidivorans</taxon>
    </lineage>
</organism>
<dbReference type="Pfam" id="PF02527">
    <property type="entry name" value="GidB"/>
    <property type="match status" value="1"/>
</dbReference>
<feature type="binding site" evidence="6">
    <location>
        <begin position="114"/>
        <end position="115"/>
    </location>
    <ligand>
        <name>S-adenosyl-L-methionine</name>
        <dbReference type="ChEBI" id="CHEBI:59789"/>
    </ligand>
</feature>
<keyword evidence="1 6" id="KW-0963">Cytoplasm</keyword>
<dbReference type="Proteomes" id="UP001234916">
    <property type="component" value="Chromosome"/>
</dbReference>
<evidence type="ECO:0000256" key="6">
    <source>
        <dbReference type="HAMAP-Rule" id="MF_00074"/>
    </source>
</evidence>
<evidence type="ECO:0000256" key="4">
    <source>
        <dbReference type="ARBA" id="ARBA00022679"/>
    </source>
</evidence>
<comment type="catalytic activity">
    <reaction evidence="6">
        <text>guanosine(527) in 16S rRNA + S-adenosyl-L-methionine = N(7)-methylguanosine(527) in 16S rRNA + S-adenosyl-L-homocysteine</text>
        <dbReference type="Rhea" id="RHEA:42732"/>
        <dbReference type="Rhea" id="RHEA-COMP:10209"/>
        <dbReference type="Rhea" id="RHEA-COMP:10210"/>
        <dbReference type="ChEBI" id="CHEBI:57856"/>
        <dbReference type="ChEBI" id="CHEBI:59789"/>
        <dbReference type="ChEBI" id="CHEBI:74269"/>
        <dbReference type="ChEBI" id="CHEBI:74480"/>
        <dbReference type="EC" id="2.1.1.170"/>
    </reaction>
</comment>
<keyword evidence="3 6" id="KW-0489">Methyltransferase</keyword>
<comment type="function">
    <text evidence="6">Specifically methylates the N7 position of guanine in position 527 of 16S rRNA.</text>
</comment>
<dbReference type="AlphaFoldDB" id="A0AA49FP12"/>
<comment type="subcellular location">
    <subcellularLocation>
        <location evidence="6">Cytoplasm</location>
    </subcellularLocation>
</comment>
<keyword evidence="4 6" id="KW-0808">Transferase</keyword>
<feature type="binding site" evidence="6">
    <location>
        <position position="68"/>
    </location>
    <ligand>
        <name>S-adenosyl-L-methionine</name>
        <dbReference type="ChEBI" id="CHEBI:59789"/>
    </ligand>
</feature>
<gene>
    <name evidence="6 7" type="primary">rsmG</name>
    <name evidence="7" type="ORF">OHM77_09255</name>
</gene>
<dbReference type="Gene3D" id="3.40.50.150">
    <property type="entry name" value="Vaccinia Virus protein VP39"/>
    <property type="match status" value="1"/>
</dbReference>
<evidence type="ECO:0000256" key="3">
    <source>
        <dbReference type="ARBA" id="ARBA00022603"/>
    </source>
</evidence>
<feature type="binding site" evidence="6">
    <location>
        <position position="127"/>
    </location>
    <ligand>
        <name>S-adenosyl-L-methionine</name>
        <dbReference type="ChEBI" id="CHEBI:59789"/>
    </ligand>
</feature>
<dbReference type="GO" id="GO:0005829">
    <property type="term" value="C:cytosol"/>
    <property type="evidence" value="ECO:0007669"/>
    <property type="project" value="TreeGrafter"/>
</dbReference>
<dbReference type="EMBL" id="CP107246">
    <property type="protein sequence ID" value="WIM07058.1"/>
    <property type="molecule type" value="Genomic_DNA"/>
</dbReference>
<evidence type="ECO:0000256" key="5">
    <source>
        <dbReference type="ARBA" id="ARBA00022691"/>
    </source>
</evidence>
<dbReference type="PIRSF" id="PIRSF003078">
    <property type="entry name" value="GidB"/>
    <property type="match status" value="1"/>
</dbReference>
<reference evidence="7" key="1">
    <citation type="journal article" date="2023" name="Nat. Microbiol.">
        <title>Enrichment and characterization of a nitric oxide-reducing microbial community in a continuous bioreactor.</title>
        <authorList>
            <person name="Garrido-Amador P."/>
            <person name="Stortenbeker N."/>
            <person name="Wessels H.J.C.T."/>
            <person name="Speth D.R."/>
            <person name="Garcia-Heredia I."/>
            <person name="Kartal B."/>
        </authorList>
    </citation>
    <scope>NUCLEOTIDE SEQUENCE</scope>
    <source>
        <strain evidence="7">MAG1</strain>
    </source>
</reference>
<keyword evidence="2 6" id="KW-0698">rRNA processing</keyword>
<accession>A0AA49FP12</accession>
<dbReference type="InterPro" id="IPR029063">
    <property type="entry name" value="SAM-dependent_MTases_sf"/>
</dbReference>
<dbReference type="GO" id="GO:0070043">
    <property type="term" value="F:rRNA (guanine-N7-)-methyltransferase activity"/>
    <property type="evidence" value="ECO:0007669"/>
    <property type="project" value="UniProtKB-UniRule"/>
</dbReference>
<evidence type="ECO:0000256" key="1">
    <source>
        <dbReference type="ARBA" id="ARBA00022490"/>
    </source>
</evidence>
<dbReference type="SUPFAM" id="SSF53335">
    <property type="entry name" value="S-adenosyl-L-methionine-dependent methyltransferases"/>
    <property type="match status" value="1"/>
</dbReference>
<dbReference type="KEGG" id="npv:OHM77_09255"/>
<evidence type="ECO:0000256" key="2">
    <source>
        <dbReference type="ARBA" id="ARBA00022552"/>
    </source>
</evidence>
<dbReference type="PANTHER" id="PTHR31760">
    <property type="entry name" value="S-ADENOSYL-L-METHIONINE-DEPENDENT METHYLTRANSFERASES SUPERFAMILY PROTEIN"/>
    <property type="match status" value="1"/>
</dbReference>
<sequence length="190" mass="20379">MNLALPEGAEEKLAAYLALLAKWNNIYNLTAIRDPAQMVTHHVLDSLAVLPHLDDIETLADVGSGAGLPGIPLAIVRPDLKVASIEASQKKSTFQQQAKIELGLDNVSIHCGRSEVLKRTFDAAISRAFASLTDFARYAGHLSDRLLAMKGAYPADELAALPAGWKLGACHSIEVPGLGAQRHLLILERA</sequence>
<dbReference type="EC" id="2.1.1.170" evidence="6"/>
<dbReference type="HAMAP" id="MF_00074">
    <property type="entry name" value="16SrRNA_methyltr_G"/>
    <property type="match status" value="1"/>
</dbReference>
<dbReference type="NCBIfam" id="TIGR00138">
    <property type="entry name" value="rsmG_gidB"/>
    <property type="match status" value="1"/>
</dbReference>
<evidence type="ECO:0000313" key="7">
    <source>
        <dbReference type="EMBL" id="WIM07058.1"/>
    </source>
</evidence>
<feature type="binding site" evidence="6">
    <location>
        <begin position="86"/>
        <end position="88"/>
    </location>
    <ligand>
        <name>S-adenosyl-L-methionine</name>
        <dbReference type="ChEBI" id="CHEBI:59789"/>
    </ligand>
</feature>
<keyword evidence="5 6" id="KW-0949">S-adenosyl-L-methionine</keyword>